<dbReference type="Proteomes" id="UP000460157">
    <property type="component" value="Unassembled WGS sequence"/>
</dbReference>
<protein>
    <submittedName>
        <fullName evidence="4">ATP-grasp domain-containing protein</fullName>
    </submittedName>
</protein>
<dbReference type="Gene3D" id="3.30.470.20">
    <property type="entry name" value="ATP-grasp fold, B domain"/>
    <property type="match status" value="2"/>
</dbReference>
<organism evidence="4 5">
    <name type="scientific">Nesterenkonia alkaliphila</name>
    <dbReference type="NCBI Taxonomy" id="1463631"/>
    <lineage>
        <taxon>Bacteria</taxon>
        <taxon>Bacillati</taxon>
        <taxon>Actinomycetota</taxon>
        <taxon>Actinomycetes</taxon>
        <taxon>Micrococcales</taxon>
        <taxon>Micrococcaceae</taxon>
        <taxon>Nesterenkonia</taxon>
    </lineage>
</organism>
<feature type="compositionally biased region" description="Pro residues" evidence="2">
    <location>
        <begin position="1"/>
        <end position="10"/>
    </location>
</feature>
<feature type="region of interest" description="Disordered" evidence="2">
    <location>
        <begin position="1"/>
        <end position="27"/>
    </location>
</feature>
<dbReference type="InterPro" id="IPR013651">
    <property type="entry name" value="ATP-grasp_RimK-type"/>
</dbReference>
<keyword evidence="1" id="KW-0067">ATP-binding</keyword>
<dbReference type="EMBL" id="WRPM01000051">
    <property type="protein sequence ID" value="MVT26236.1"/>
    <property type="molecule type" value="Genomic_DNA"/>
</dbReference>
<name>A0A7K1UIJ3_9MICC</name>
<comment type="caution">
    <text evidence="4">The sequence shown here is derived from an EMBL/GenBank/DDBJ whole genome shotgun (WGS) entry which is preliminary data.</text>
</comment>
<sequence length="502" mass="56094">MKPRPPPSLKPSPKHLRTLSRANSPSEGIGGKWVSELWPNHFQVDVVREAFGPRLAGYTIALEAWRRGLRVRFFDSNLRKFEITDGKRKIKFDKSRPHLTTSEAVKIEQDKHLTSTYLSKAGVPVPNSWIIDPTAEDAEQKLRHLVAEAGYPVVLKPLRGSMGRDVYTNLRTEEQLLETYRHLRENTAAPKLILEQHFTGEDYRVLVVGDRLVAACLRKPANVTGDGTSTIDELIKAKNAVRRNNPYLCKKPITPDREVHEYLAKQNYTLTSIPAEGIPVQLRGKANASQGGDSIDKTAEIPAAVKDAAVRAVAAIPGLAIAGVDILYDARRSPVEDSFRVIELNSRPEIEINMYPWEGSGQDAPQHILDVFFPDTRRSADSGMEKLALDLEQLLAPLKGASAEQVLVRKKPTHNYPVRSWYRHGLSSPLSADKRNRIYLAARQASVSGRIWAEGNSGYLALFGTEDRVQKFIRLADKHLHLDHSSAQHWTGVVTQGFRIDG</sequence>
<evidence type="ECO:0000256" key="2">
    <source>
        <dbReference type="SAM" id="MobiDB-lite"/>
    </source>
</evidence>
<dbReference type="Pfam" id="PF08443">
    <property type="entry name" value="RimK"/>
    <property type="match status" value="1"/>
</dbReference>
<dbReference type="GO" id="GO:0005737">
    <property type="term" value="C:cytoplasm"/>
    <property type="evidence" value="ECO:0007669"/>
    <property type="project" value="TreeGrafter"/>
</dbReference>
<dbReference type="PROSITE" id="PS50975">
    <property type="entry name" value="ATP_GRASP"/>
    <property type="match status" value="1"/>
</dbReference>
<evidence type="ECO:0000256" key="1">
    <source>
        <dbReference type="PROSITE-ProRule" id="PRU00409"/>
    </source>
</evidence>
<dbReference type="PANTHER" id="PTHR21621:SF0">
    <property type="entry name" value="BETA-CITRYLGLUTAMATE SYNTHASE B-RELATED"/>
    <property type="match status" value="1"/>
</dbReference>
<accession>A0A7K1UIJ3</accession>
<evidence type="ECO:0000313" key="4">
    <source>
        <dbReference type="EMBL" id="MVT26236.1"/>
    </source>
</evidence>
<keyword evidence="5" id="KW-1185">Reference proteome</keyword>
<dbReference type="SUPFAM" id="SSF56059">
    <property type="entry name" value="Glutathione synthetase ATP-binding domain-like"/>
    <property type="match status" value="1"/>
</dbReference>
<evidence type="ECO:0000259" key="3">
    <source>
        <dbReference type="PROSITE" id="PS50975"/>
    </source>
</evidence>
<dbReference type="GO" id="GO:0005524">
    <property type="term" value="F:ATP binding"/>
    <property type="evidence" value="ECO:0007669"/>
    <property type="project" value="UniProtKB-UniRule"/>
</dbReference>
<evidence type="ECO:0000313" key="5">
    <source>
        <dbReference type="Proteomes" id="UP000460157"/>
    </source>
</evidence>
<dbReference type="GO" id="GO:0009432">
    <property type="term" value="P:SOS response"/>
    <property type="evidence" value="ECO:0007669"/>
    <property type="project" value="TreeGrafter"/>
</dbReference>
<dbReference type="GO" id="GO:0018169">
    <property type="term" value="F:ribosomal S6-glutamic acid ligase activity"/>
    <property type="evidence" value="ECO:0007669"/>
    <property type="project" value="TreeGrafter"/>
</dbReference>
<gene>
    <name evidence="4" type="ORF">GNZ21_07670</name>
</gene>
<dbReference type="AlphaFoldDB" id="A0A7K1UIJ3"/>
<dbReference type="GO" id="GO:0046872">
    <property type="term" value="F:metal ion binding"/>
    <property type="evidence" value="ECO:0007669"/>
    <property type="project" value="InterPro"/>
</dbReference>
<dbReference type="PANTHER" id="PTHR21621">
    <property type="entry name" value="RIBOSOMAL PROTEIN S6 MODIFICATION PROTEIN"/>
    <property type="match status" value="1"/>
</dbReference>
<keyword evidence="1" id="KW-0547">Nucleotide-binding</keyword>
<feature type="domain" description="ATP-grasp" evidence="3">
    <location>
        <begin position="115"/>
        <end position="373"/>
    </location>
</feature>
<dbReference type="InterPro" id="IPR011761">
    <property type="entry name" value="ATP-grasp"/>
</dbReference>
<reference evidence="4 5" key="1">
    <citation type="submission" date="2019-12" db="EMBL/GenBank/DDBJ databases">
        <title>Nesterenkonia muleiensis sp. nov., a novel actinobacterium isolated from sap of Populus euphratica.</title>
        <authorList>
            <person name="Wang R."/>
        </authorList>
    </citation>
    <scope>NUCLEOTIDE SEQUENCE [LARGE SCALE GENOMIC DNA]</scope>
    <source>
        <strain evidence="4 5">F10</strain>
    </source>
</reference>
<proteinExistence type="predicted"/>